<sequence length="192" mass="21770">MSDTESVASEPLSVFFAQFTSLGFTYRTTSSAHANLSRLYKTSGWKGNIPERQEARTEFKDALVQQFNYIYGTNGNDLTAWQNLCSVIGIEPVPQDIVACQQVVRGAHVNLVDLVETARTGNRVQQFSSLDELATYTVKTKKFFPKENAYQGGLLQELLREIVKTYRGKRRNGRGKRKRRKGRRRAVVLTSK</sequence>
<dbReference type="Proteomes" id="UP000053820">
    <property type="component" value="Unassembled WGS sequence"/>
</dbReference>
<dbReference type="HOGENOM" id="CLU_053382_2_2_1"/>
<gene>
    <name evidence="2" type="ORF">HYDPIDRAFT_168373</name>
</gene>
<dbReference type="EMBL" id="KN839850">
    <property type="protein sequence ID" value="KIJ63548.1"/>
    <property type="molecule type" value="Genomic_DNA"/>
</dbReference>
<evidence type="ECO:0000313" key="3">
    <source>
        <dbReference type="Proteomes" id="UP000053820"/>
    </source>
</evidence>
<evidence type="ECO:0000313" key="2">
    <source>
        <dbReference type="EMBL" id="KIJ63548.1"/>
    </source>
</evidence>
<dbReference type="PANTHER" id="PTHR38846:SF1">
    <property type="entry name" value="C3H1-TYPE DOMAIN-CONTAINING PROTEIN"/>
    <property type="match status" value="1"/>
</dbReference>
<feature type="region of interest" description="Disordered" evidence="1">
    <location>
        <begin position="168"/>
        <end position="192"/>
    </location>
</feature>
<name>A0A0C9W825_9AGAM</name>
<dbReference type="AlphaFoldDB" id="A0A0C9W825"/>
<reference evidence="2 3" key="1">
    <citation type="submission" date="2014-04" db="EMBL/GenBank/DDBJ databases">
        <title>Evolutionary Origins and Diversification of the Mycorrhizal Mutualists.</title>
        <authorList>
            <consortium name="DOE Joint Genome Institute"/>
            <consortium name="Mycorrhizal Genomics Consortium"/>
            <person name="Kohler A."/>
            <person name="Kuo A."/>
            <person name="Nagy L.G."/>
            <person name="Floudas D."/>
            <person name="Copeland A."/>
            <person name="Barry K.W."/>
            <person name="Cichocki N."/>
            <person name="Veneault-Fourrey C."/>
            <person name="LaButti K."/>
            <person name="Lindquist E.A."/>
            <person name="Lipzen A."/>
            <person name="Lundell T."/>
            <person name="Morin E."/>
            <person name="Murat C."/>
            <person name="Riley R."/>
            <person name="Ohm R."/>
            <person name="Sun H."/>
            <person name="Tunlid A."/>
            <person name="Henrissat B."/>
            <person name="Grigoriev I.V."/>
            <person name="Hibbett D.S."/>
            <person name="Martin F."/>
        </authorList>
    </citation>
    <scope>NUCLEOTIDE SEQUENCE [LARGE SCALE GENOMIC DNA]</scope>
    <source>
        <strain evidence="2 3">MD-312</strain>
    </source>
</reference>
<organism evidence="2 3">
    <name type="scientific">Hydnomerulius pinastri MD-312</name>
    <dbReference type="NCBI Taxonomy" id="994086"/>
    <lineage>
        <taxon>Eukaryota</taxon>
        <taxon>Fungi</taxon>
        <taxon>Dikarya</taxon>
        <taxon>Basidiomycota</taxon>
        <taxon>Agaricomycotina</taxon>
        <taxon>Agaricomycetes</taxon>
        <taxon>Agaricomycetidae</taxon>
        <taxon>Boletales</taxon>
        <taxon>Boletales incertae sedis</taxon>
        <taxon>Leucogyrophana</taxon>
    </lineage>
</organism>
<protein>
    <submittedName>
        <fullName evidence="2">Uncharacterized protein</fullName>
    </submittedName>
</protein>
<proteinExistence type="predicted"/>
<accession>A0A0C9W825</accession>
<keyword evidence="3" id="KW-1185">Reference proteome</keyword>
<dbReference type="PANTHER" id="PTHR38846">
    <property type="entry name" value="C3H1-TYPE DOMAIN-CONTAINING PROTEIN"/>
    <property type="match status" value="1"/>
</dbReference>
<evidence type="ECO:0000256" key="1">
    <source>
        <dbReference type="SAM" id="MobiDB-lite"/>
    </source>
</evidence>
<dbReference type="OrthoDB" id="6105938at2759"/>
<feature type="compositionally biased region" description="Basic residues" evidence="1">
    <location>
        <begin position="168"/>
        <end position="186"/>
    </location>
</feature>